<accession>A0A7X2L5B7</accession>
<evidence type="ECO:0000313" key="2">
    <source>
        <dbReference type="Proteomes" id="UP000463051"/>
    </source>
</evidence>
<comment type="caution">
    <text evidence="1">The sequence shown here is derived from an EMBL/GenBank/DDBJ whole genome shotgun (WGS) entry which is preliminary data.</text>
</comment>
<protein>
    <submittedName>
        <fullName evidence="1">Uncharacterized protein</fullName>
    </submittedName>
</protein>
<sequence length="126" mass="14587">MKKMLIALSVIVIVMGFFMIKSLFLTDSHSEPYERFSRITNIAQSTVILKRGEVTYSLFGSEVGELKGRQIGIVDGDERDQVFILQGYSSDEWIIEYYDVLMSTYDLYKADHVTDIPSILEQYRLR</sequence>
<dbReference type="AlphaFoldDB" id="A0A7X2L5B7"/>
<dbReference type="Proteomes" id="UP000463051">
    <property type="component" value="Unassembled WGS sequence"/>
</dbReference>
<name>A0A7X2L5B7_9BACL</name>
<gene>
    <name evidence="1" type="ORF">GJB61_25485</name>
</gene>
<organism evidence="1 2">
    <name type="scientific">Paenibacillus monticola</name>
    <dbReference type="NCBI Taxonomy" id="2666075"/>
    <lineage>
        <taxon>Bacteria</taxon>
        <taxon>Bacillati</taxon>
        <taxon>Bacillota</taxon>
        <taxon>Bacilli</taxon>
        <taxon>Bacillales</taxon>
        <taxon>Paenibacillaceae</taxon>
        <taxon>Paenibacillus</taxon>
    </lineage>
</organism>
<dbReference type="RefSeq" id="WP_154121818.1">
    <property type="nucleotide sequence ID" value="NZ_WJXB01000013.1"/>
</dbReference>
<dbReference type="EMBL" id="WJXB01000013">
    <property type="protein sequence ID" value="MRN56331.1"/>
    <property type="molecule type" value="Genomic_DNA"/>
</dbReference>
<proteinExistence type="predicted"/>
<keyword evidence="2" id="KW-1185">Reference proteome</keyword>
<reference evidence="1 2" key="1">
    <citation type="submission" date="2019-11" db="EMBL/GenBank/DDBJ databases">
        <title>Paenibacillus monticola sp. nov., a novel PGPR strain isolated from mountain sample in China.</title>
        <authorList>
            <person name="Zhao Q."/>
            <person name="Li H.-P."/>
            <person name="Zhang J.-L."/>
        </authorList>
    </citation>
    <scope>NUCLEOTIDE SEQUENCE [LARGE SCALE GENOMIC DNA]</scope>
    <source>
        <strain evidence="1 2">LC-T2</strain>
    </source>
</reference>
<evidence type="ECO:0000313" key="1">
    <source>
        <dbReference type="EMBL" id="MRN56331.1"/>
    </source>
</evidence>